<feature type="domain" description="SLH" evidence="2">
    <location>
        <begin position="35"/>
        <end position="93"/>
    </location>
</feature>
<dbReference type="InterPro" id="IPR008964">
    <property type="entry name" value="Invasin/intimin_cell_adhesion"/>
</dbReference>
<dbReference type="PANTHER" id="PTHR43308:SF5">
    <property type="entry name" value="S-LAYER PROTEIN _ PEPTIDOGLYCAN ENDO-BETA-N-ACETYLGLUCOSAMINIDASE"/>
    <property type="match status" value="1"/>
</dbReference>
<comment type="caution">
    <text evidence="3">The sequence shown here is derived from an EMBL/GenBank/DDBJ whole genome shotgun (WGS) entry which is preliminary data.</text>
</comment>
<feature type="domain" description="SLH" evidence="2">
    <location>
        <begin position="160"/>
        <end position="220"/>
    </location>
</feature>
<dbReference type="Gene3D" id="2.60.40.1080">
    <property type="match status" value="1"/>
</dbReference>
<evidence type="ECO:0000313" key="4">
    <source>
        <dbReference type="Proteomes" id="UP000245202"/>
    </source>
</evidence>
<proteinExistence type="predicted"/>
<feature type="chain" id="PRO_5015320621" description="SLH domain-containing protein" evidence="1">
    <location>
        <begin position="28"/>
        <end position="1989"/>
    </location>
</feature>
<dbReference type="EMBL" id="BDQX01000019">
    <property type="protein sequence ID" value="GBG05731.1"/>
    <property type="molecule type" value="Genomic_DNA"/>
</dbReference>
<evidence type="ECO:0000259" key="2">
    <source>
        <dbReference type="PROSITE" id="PS51272"/>
    </source>
</evidence>
<evidence type="ECO:0000313" key="3">
    <source>
        <dbReference type="EMBL" id="GBG05731.1"/>
    </source>
</evidence>
<protein>
    <recommendedName>
        <fullName evidence="2">SLH domain-containing protein</fullName>
    </recommendedName>
</protein>
<dbReference type="InterPro" id="IPR001119">
    <property type="entry name" value="SLH_dom"/>
</dbReference>
<accession>A0A2R5EQN3</accession>
<feature type="domain" description="SLH" evidence="2">
    <location>
        <begin position="94"/>
        <end position="157"/>
    </location>
</feature>
<organism evidence="3 4">
    <name type="scientific">Paenibacillus agaridevorans</name>
    <dbReference type="NCBI Taxonomy" id="171404"/>
    <lineage>
        <taxon>Bacteria</taxon>
        <taxon>Bacillati</taxon>
        <taxon>Bacillota</taxon>
        <taxon>Bacilli</taxon>
        <taxon>Bacillales</taxon>
        <taxon>Paenibacillaceae</taxon>
        <taxon>Paenibacillus</taxon>
    </lineage>
</organism>
<keyword evidence="4" id="KW-1185">Reference proteome</keyword>
<keyword evidence="1" id="KW-0732">Signal</keyword>
<reference evidence="3 4" key="1">
    <citation type="submission" date="2017-08" db="EMBL/GenBank/DDBJ databases">
        <title>Substantial Increase in Enzyme Production by Combined Drug-Resistance Mutations in Paenibacillus agaridevorans.</title>
        <authorList>
            <person name="Tanaka Y."/>
            <person name="Funane K."/>
            <person name="Hosaka T."/>
            <person name="Shiwa Y."/>
            <person name="Fujita N."/>
            <person name="Miyazaki T."/>
            <person name="Yoshikawa H."/>
            <person name="Murakami K."/>
            <person name="Kasahara K."/>
            <person name="Inaoka T."/>
            <person name="Hiraga Y."/>
            <person name="Ochi K."/>
        </authorList>
    </citation>
    <scope>NUCLEOTIDE SEQUENCE [LARGE SCALE GENOMIC DNA]</scope>
    <source>
        <strain evidence="3 4">T-3040</strain>
    </source>
</reference>
<dbReference type="SUPFAM" id="SSF49373">
    <property type="entry name" value="Invasin/intimin cell-adhesion fragments"/>
    <property type="match status" value="1"/>
</dbReference>
<sequence length="1989" mass="216633">MATRSKRLVSCVLALAIGWTTVSTAFAEDAITKPALVETQRTEDVHWAAATIRSWKDYGLINGYADGTFQPNRSIGRAEFIALLNRIFKFTEKPEAELADVPSQAWYREDLLKAIGAGIIQGDGDGKFRPLSPISREEAAVVLAKAFHAKASDKQAYRKFKDADTISGWAREAISALLELKAITGLPSGHFAPASLLTRAEALTISDRLMGRLVNAAGVFSENIDGNLVVNAEDVTLRNMTINGNLYLAAGIGDGDVTLDGVTVKGTVYIEGGGENSIHLIRTILASLVVNKPNQRIHIISEDGSVIAVTYLYSGVKLDGNFESVIIQSEGLTVQVLGGTIAQLLIPKNGASAKINLSPGVRIDRFTAKGKAEVTGEGEIVEADIQADGVTFEKSPSRVVVADGVSFSGGTTVSEAENEGNPGSGNGPGVPALQERVINFAFGQTNDEQHANLIVQGNSGIDEIDTKVGELADTYTVRYLEEAESSISFEMDHPYPGREVTLELEEIHTRSDELLAYTVLVNGEEVYFRTYEEASEGPNHYFIEVPASVAGSAGKIEVELRNYGDARVHFNRLWAYSRFDRLLENEEIGRQMTVGLLQPALKWDDYETDLQLVRDIKDEYAGMDMYKPALGFEILYMQWSEKELERRLEYLMRLSSDADIPIHLSINSWWGGTPSGPDGKGGRWTDIPYNQIVYDPLDIDGRGNWKLTTPNIWSNTPWLTMNNAHYNQVRADKVKGVASFISGKTAAMKASGSSLPPVVIFTENEPLYWPYFAFNASPEAGGDFGPDTIAAAAADGVALNPEDGLSQEEKLWMSGNLTTYIGTLSGAIAEGYGYNAIVVDQGQIIYPDSQLVENAYTHMFPTPNYPDWDEKRAHWETHMVNDIRFGAEWAGGLDARYLDYIVARGKYADVNAERGSLTDMQTLKQAYMYGADYVNVYNYHAGDRQLIDDYDGQRAELVAVPAYDKPFGKYDFKAVDSLTVNAMLVGVEGVQREVLVEKYVATPDNGNVDGGRLTFRLDNDGDSFASGLTVKVEGRALSSLNADNRVEVWAGPEEGDLTLAATLKNFNSEVVEVSDHIDRDADVAYVELRLFSPGLPSSLYSWTSIWAFEAFLPWDKQTGHSDGTVYTVDQMRLRNLWISYRADVERLMNAYRIQSGENDTYQSITALYRAGKYRTAYDRLIRELSETLPAKYTVKGGGKLGKFPIEIDLGGSQRIADIVLYEADEETRFSLKAEVVRDATVTLSGLVNGQYYKAVSDDGGIYTVQTTTAGDSGAVLAVGGKAVFILTAFAESEKRYPESFEAAFVSKNKNLNKPTPKGYIYLESQDPEIGEYVNFVELKLADDAVIERGAAGAEDGELEEVPIEILNDGELLRITTNENNEAVHVRAYYGQIFGTVTDIRPISIRGVSSNAAIELDGLHEFEIGADAVLDSPKATGSGILTADLDDLGFEIGDQVTVTYSPYTYEGSPVRALKIAEVYDTLVAETFELADGDWMERAFSVDNVRTVPLDANYADKVVRPDHISEVGSIVWRINSGTPMSELAIEYSGRAIMGNPDPQSVKWSISDDLTEWTEVGGIEPGGEEGNFTLARAIRLTDDVAGLTTLYVKVELRTASNDTWASLNDVKIKKKAELRELDSAVISLPDGTLFAGQSIPLTIEAKYSNGDPVYLKDAKIAYIIGDSDLAEVSGGGLKLKQPGTTTVQAYVSIGGNVVKSNKLGLEIASNKLSELEAVLDKNVIGANDTIAIAIKAYNDQAVEMNLQLLKIDMASSDVSVATVSDEGIVTGVTAGTTELTVRATQGETVIERKLALTVANVRTIYESRFDQVTSCSNESVCRTLEANETYKVPTDEVVVIADKAIYGNVEAAGGVFVPAIRGFYKGQGGPDNTWPIHEQATVIYKLDSAGDAFLSLKSEIAVRAGVFGSKISVYVGDSADNANEFVGDLTGGTTQLDFTSFVQQKKTAYVKLVIAETAFDWGGIVSVTFNELTIGS</sequence>
<dbReference type="Proteomes" id="UP000245202">
    <property type="component" value="Unassembled WGS sequence"/>
</dbReference>
<dbReference type="RefSeq" id="WP_108991187.1">
    <property type="nucleotide sequence ID" value="NZ_BDQX01000019.1"/>
</dbReference>
<dbReference type="PROSITE" id="PS51272">
    <property type="entry name" value="SLH"/>
    <property type="match status" value="3"/>
</dbReference>
<feature type="signal peptide" evidence="1">
    <location>
        <begin position="1"/>
        <end position="27"/>
    </location>
</feature>
<gene>
    <name evidence="3" type="ORF">PAT3040_00215</name>
</gene>
<dbReference type="InterPro" id="IPR051465">
    <property type="entry name" value="Cell_Envelope_Struct_Comp"/>
</dbReference>
<evidence type="ECO:0000256" key="1">
    <source>
        <dbReference type="SAM" id="SignalP"/>
    </source>
</evidence>
<name>A0A2R5EQN3_9BACL</name>
<dbReference type="PANTHER" id="PTHR43308">
    <property type="entry name" value="OUTER MEMBRANE PROTEIN ALPHA-RELATED"/>
    <property type="match status" value="1"/>
</dbReference>
<dbReference type="Pfam" id="PF00395">
    <property type="entry name" value="SLH"/>
    <property type="match status" value="3"/>
</dbReference>